<keyword evidence="2" id="KW-1185">Reference proteome</keyword>
<dbReference type="EMBL" id="NRRV01000022">
    <property type="protein sequence ID" value="MBK1631193.1"/>
    <property type="molecule type" value="Genomic_DNA"/>
</dbReference>
<feature type="non-terminal residue" evidence="1">
    <location>
        <position position="177"/>
    </location>
</feature>
<evidence type="ECO:0000313" key="2">
    <source>
        <dbReference type="Proteomes" id="UP000748752"/>
    </source>
</evidence>
<organism evidence="1 2">
    <name type="scientific">Thiohalocapsa halophila</name>
    <dbReference type="NCBI Taxonomy" id="69359"/>
    <lineage>
        <taxon>Bacteria</taxon>
        <taxon>Pseudomonadati</taxon>
        <taxon>Pseudomonadota</taxon>
        <taxon>Gammaproteobacteria</taxon>
        <taxon>Chromatiales</taxon>
        <taxon>Chromatiaceae</taxon>
        <taxon>Thiohalocapsa</taxon>
    </lineage>
</organism>
<name>A0ABS1CH64_9GAMM</name>
<dbReference type="RefSeq" id="WP_200236993.1">
    <property type="nucleotide sequence ID" value="NZ_NRRV01000022.1"/>
</dbReference>
<accession>A0ABS1CH64</accession>
<comment type="caution">
    <text evidence="1">The sequence shown here is derived from an EMBL/GenBank/DDBJ whole genome shotgun (WGS) entry which is preliminary data.</text>
</comment>
<dbReference type="Proteomes" id="UP000748752">
    <property type="component" value="Unassembled WGS sequence"/>
</dbReference>
<sequence length="177" mass="19673">MTEARLLRRHRAYFKGWAQAFGDHDLLRDPRQGLRWLLGEAQLGLMLDPSVRTRLRGGDDDGLGGLLADAPQAPAAEPGTPWPRPMRLHSRMPTPPAVVDVGTATLRLGRLTLRQCPPAVMQRLRTLLGAHAELHLYQAYHLRYPNGARMLAIGQHPPLGLIYRELPPALIRSTPLA</sequence>
<proteinExistence type="predicted"/>
<gene>
    <name evidence="1" type="ORF">CKO31_10670</name>
</gene>
<evidence type="ECO:0000313" key="1">
    <source>
        <dbReference type="EMBL" id="MBK1631193.1"/>
    </source>
</evidence>
<protein>
    <submittedName>
        <fullName evidence="1">Uncharacterized protein</fullName>
    </submittedName>
</protein>
<reference evidence="1 2" key="1">
    <citation type="journal article" date="2020" name="Microorganisms">
        <title>Osmotic Adaptation and Compatible Solute Biosynthesis of Phototrophic Bacteria as Revealed from Genome Analyses.</title>
        <authorList>
            <person name="Imhoff J.F."/>
            <person name="Rahn T."/>
            <person name="Kunzel S."/>
            <person name="Keller A."/>
            <person name="Neulinger S.C."/>
        </authorList>
    </citation>
    <scope>NUCLEOTIDE SEQUENCE [LARGE SCALE GENOMIC DNA]</scope>
    <source>
        <strain evidence="1 2">DSM 6210</strain>
    </source>
</reference>